<dbReference type="AlphaFoldDB" id="A0A1G9VXZ3"/>
<keyword evidence="9" id="KW-0460">Magnesium</keyword>
<keyword evidence="4 9" id="KW-0808">Transferase</keyword>
<protein>
    <recommendedName>
        <fullName evidence="9">Anthranilate phosphoribosyltransferase</fullName>
        <ecNumber evidence="9">2.4.2.18</ecNumber>
    </recommendedName>
</protein>
<dbReference type="OrthoDB" id="9806430at2"/>
<dbReference type="HAMAP" id="MF_00211">
    <property type="entry name" value="TrpD"/>
    <property type="match status" value="1"/>
</dbReference>
<dbReference type="InterPro" id="IPR036320">
    <property type="entry name" value="Glycosyl_Trfase_fam3_N_dom_sf"/>
</dbReference>
<evidence type="ECO:0000256" key="6">
    <source>
        <dbReference type="ARBA" id="ARBA00023141"/>
    </source>
</evidence>
<feature type="binding site" evidence="9">
    <location>
        <position position="80"/>
    </location>
    <ligand>
        <name>anthranilate</name>
        <dbReference type="ChEBI" id="CHEBI:16567"/>
        <label>1</label>
    </ligand>
</feature>
<keyword evidence="13" id="KW-1185">Reference proteome</keyword>
<comment type="catalytic activity">
    <reaction evidence="7 9">
        <text>N-(5-phospho-beta-D-ribosyl)anthranilate + diphosphate = 5-phospho-alpha-D-ribose 1-diphosphate + anthranilate</text>
        <dbReference type="Rhea" id="RHEA:11768"/>
        <dbReference type="ChEBI" id="CHEBI:16567"/>
        <dbReference type="ChEBI" id="CHEBI:18277"/>
        <dbReference type="ChEBI" id="CHEBI:33019"/>
        <dbReference type="ChEBI" id="CHEBI:58017"/>
        <dbReference type="EC" id="2.4.2.18"/>
    </reaction>
</comment>
<evidence type="ECO:0000256" key="9">
    <source>
        <dbReference type="HAMAP-Rule" id="MF_00211"/>
    </source>
</evidence>
<feature type="binding site" evidence="9">
    <location>
        <begin position="90"/>
        <end position="93"/>
    </location>
    <ligand>
        <name>5-phospho-alpha-D-ribose 1-diphosphate</name>
        <dbReference type="ChEBI" id="CHEBI:58017"/>
    </ligand>
</feature>
<evidence type="ECO:0000256" key="2">
    <source>
        <dbReference type="ARBA" id="ARBA00022605"/>
    </source>
</evidence>
<comment type="cofactor">
    <cofactor evidence="9">
        <name>Mg(2+)</name>
        <dbReference type="ChEBI" id="CHEBI:18420"/>
    </cofactor>
    <text evidence="9">Binds 2 magnesium ions per monomer.</text>
</comment>
<feature type="binding site" evidence="9">
    <location>
        <position position="226"/>
    </location>
    <ligand>
        <name>Mg(2+)</name>
        <dbReference type="ChEBI" id="CHEBI:18420"/>
        <label>1</label>
    </ligand>
</feature>
<dbReference type="FunFam" id="3.40.1030.10:FF:000002">
    <property type="entry name" value="Anthranilate phosphoribosyltransferase"/>
    <property type="match status" value="1"/>
</dbReference>
<feature type="binding site" evidence="9">
    <location>
        <position position="226"/>
    </location>
    <ligand>
        <name>Mg(2+)</name>
        <dbReference type="ChEBI" id="CHEBI:18420"/>
        <label>2</label>
    </ligand>
</feature>
<reference evidence="12 13" key="1">
    <citation type="submission" date="2016-10" db="EMBL/GenBank/DDBJ databases">
        <authorList>
            <person name="de Groot N.N."/>
        </authorList>
    </citation>
    <scope>NUCLEOTIDE SEQUENCE [LARGE SCALE GENOMIC DNA]</scope>
    <source>
        <strain evidence="12 13">DSM 1736</strain>
    </source>
</reference>
<evidence type="ECO:0000256" key="3">
    <source>
        <dbReference type="ARBA" id="ARBA00022676"/>
    </source>
</evidence>
<keyword evidence="3 9" id="KW-0328">Glycosyltransferase</keyword>
<feature type="binding site" evidence="9">
    <location>
        <position position="225"/>
    </location>
    <ligand>
        <name>Mg(2+)</name>
        <dbReference type="ChEBI" id="CHEBI:18420"/>
        <label>2</label>
    </ligand>
</feature>
<keyword evidence="9" id="KW-0479">Metal-binding</keyword>
<keyword evidence="6 9" id="KW-0057">Aromatic amino acid biosynthesis</keyword>
<evidence type="ECO:0000313" key="13">
    <source>
        <dbReference type="Proteomes" id="UP000214880"/>
    </source>
</evidence>
<evidence type="ECO:0000256" key="5">
    <source>
        <dbReference type="ARBA" id="ARBA00022822"/>
    </source>
</evidence>
<feature type="binding site" evidence="9">
    <location>
        <position position="111"/>
    </location>
    <ligand>
        <name>anthranilate</name>
        <dbReference type="ChEBI" id="CHEBI:16567"/>
        <label>1</label>
    </ligand>
</feature>
<dbReference type="GO" id="GO:0005829">
    <property type="term" value="C:cytosol"/>
    <property type="evidence" value="ECO:0007669"/>
    <property type="project" value="TreeGrafter"/>
</dbReference>
<dbReference type="InterPro" id="IPR005940">
    <property type="entry name" value="Anthranilate_Pribosyl_Tfrase"/>
</dbReference>
<dbReference type="SUPFAM" id="SSF52418">
    <property type="entry name" value="Nucleoside phosphorylase/phosphoribosyltransferase catalytic domain"/>
    <property type="match status" value="1"/>
</dbReference>
<dbReference type="Pfam" id="PF00591">
    <property type="entry name" value="Glycos_transf_3"/>
    <property type="match status" value="1"/>
</dbReference>
<accession>A0A1G9VXZ3</accession>
<comment type="similarity">
    <text evidence="9">Belongs to the anthranilate phosphoribosyltransferase family.</text>
</comment>
<dbReference type="GO" id="GO:0000287">
    <property type="term" value="F:magnesium ion binding"/>
    <property type="evidence" value="ECO:0007669"/>
    <property type="project" value="UniProtKB-UniRule"/>
</dbReference>
<dbReference type="PANTHER" id="PTHR43285:SF2">
    <property type="entry name" value="ANTHRANILATE PHOSPHORIBOSYLTRANSFERASE"/>
    <property type="match status" value="1"/>
</dbReference>
<evidence type="ECO:0000259" key="11">
    <source>
        <dbReference type="Pfam" id="PF02885"/>
    </source>
</evidence>
<feature type="binding site" evidence="9">
    <location>
        <begin position="83"/>
        <end position="84"/>
    </location>
    <ligand>
        <name>5-phospho-alpha-D-ribose 1-diphosphate</name>
        <dbReference type="ChEBI" id="CHEBI:58017"/>
    </ligand>
</feature>
<dbReference type="Pfam" id="PF02885">
    <property type="entry name" value="Glycos_trans_3N"/>
    <property type="match status" value="1"/>
</dbReference>
<evidence type="ECO:0000256" key="1">
    <source>
        <dbReference type="ARBA" id="ARBA00004907"/>
    </source>
</evidence>
<dbReference type="PANTHER" id="PTHR43285">
    <property type="entry name" value="ANTHRANILATE PHOSPHORIBOSYLTRANSFERASE"/>
    <property type="match status" value="1"/>
</dbReference>
<proteinExistence type="inferred from homology"/>
<dbReference type="Gene3D" id="3.40.1030.10">
    <property type="entry name" value="Nucleoside phosphorylase/phosphoribosyltransferase catalytic domain"/>
    <property type="match status" value="1"/>
</dbReference>
<dbReference type="InterPro" id="IPR000312">
    <property type="entry name" value="Glycosyl_Trfase_fam3"/>
</dbReference>
<feature type="binding site" evidence="9">
    <location>
        <position position="166"/>
    </location>
    <ligand>
        <name>anthranilate</name>
        <dbReference type="ChEBI" id="CHEBI:16567"/>
        <label>2</label>
    </ligand>
</feature>
<feature type="binding site" evidence="9">
    <location>
        <position position="88"/>
    </location>
    <ligand>
        <name>5-phospho-alpha-D-ribose 1-diphosphate</name>
        <dbReference type="ChEBI" id="CHEBI:58017"/>
    </ligand>
</feature>
<name>A0A1G9VXZ3_9FIRM</name>
<feature type="domain" description="Glycosyl transferase family 3" evidence="10">
    <location>
        <begin position="74"/>
        <end position="324"/>
    </location>
</feature>
<comment type="pathway">
    <text evidence="1 9">Amino-acid biosynthesis; L-tryptophan biosynthesis; L-tryptophan from chorismate: step 2/5.</text>
</comment>
<evidence type="ECO:0000256" key="7">
    <source>
        <dbReference type="ARBA" id="ARBA00052328"/>
    </source>
</evidence>
<dbReference type="InterPro" id="IPR035902">
    <property type="entry name" value="Nuc_phospho_transferase"/>
</dbReference>
<dbReference type="UniPathway" id="UPA00035">
    <property type="reaction ID" value="UER00041"/>
</dbReference>
<dbReference type="Proteomes" id="UP000214880">
    <property type="component" value="Unassembled WGS sequence"/>
</dbReference>
<comment type="function">
    <text evidence="9">Catalyzes the transfer of the phosphoribosyl group of 5-phosphorylribose-1-pyrophosphate (PRPP) to anthranilate to yield N-(5'-phosphoribosyl)-anthranilate (PRA).</text>
</comment>
<dbReference type="GO" id="GO:0000162">
    <property type="term" value="P:L-tryptophan biosynthetic process"/>
    <property type="evidence" value="ECO:0007669"/>
    <property type="project" value="UniProtKB-UniRule"/>
</dbReference>
<keyword evidence="2 9" id="KW-0028">Amino-acid biosynthesis</keyword>
<dbReference type="InterPro" id="IPR017459">
    <property type="entry name" value="Glycosyl_Trfase_fam3_N_dom"/>
</dbReference>
<dbReference type="STRING" id="146817.SAMN04488502_10771"/>
<keyword evidence="5 9" id="KW-0822">Tryptophan biosynthesis</keyword>
<dbReference type="EC" id="2.4.2.18" evidence="9"/>
<feature type="binding site" evidence="9">
    <location>
        <begin position="108"/>
        <end position="116"/>
    </location>
    <ligand>
        <name>5-phospho-alpha-D-ribose 1-diphosphate</name>
        <dbReference type="ChEBI" id="CHEBI:58017"/>
    </ligand>
</feature>
<sequence>MLKEYLHQVIGGRDLTRQQAGEAMNRMMSGQASEVQIGSFLTALKLKGETSSEIAGFAESMRRHAEPVSCRQDALIDVVGTGGDCKGTFNVSTTVAFVLAGAGLAVAKHGNRSVSSLCGSADVLTALGIDVELPASAAAAAIDELKVGFLFAPTYHKAMKYAAKPRKELGFRTVFNILGPLANPAGATCQLIGVYEQALIDKVAGALVDLGAARAMVVHSFDGLDELSTAAPNYVAEVKDGAVHSYVLHPGDYGFAAVPAEAYTGGTAAENARIVLAILQGESGPKRDIVLMNAAAALYIAGSAGTIRDGVALAADSIDSGRALAKLMALKAFGGQAGEAAL</sequence>
<gene>
    <name evidence="9" type="primary">trpD</name>
    <name evidence="12" type="ORF">SAMN04488502_10771</name>
</gene>
<evidence type="ECO:0000313" key="12">
    <source>
        <dbReference type="EMBL" id="SDM77110.1"/>
    </source>
</evidence>
<feature type="binding site" evidence="9">
    <location>
        <position position="80"/>
    </location>
    <ligand>
        <name>5-phospho-alpha-D-ribose 1-diphosphate</name>
        <dbReference type="ChEBI" id="CHEBI:58017"/>
    </ligand>
</feature>
<evidence type="ECO:0000256" key="4">
    <source>
        <dbReference type="ARBA" id="ARBA00022679"/>
    </source>
</evidence>
<organism evidence="12 13">
    <name type="scientific">Dendrosporobacter quercicolus</name>
    <dbReference type="NCBI Taxonomy" id="146817"/>
    <lineage>
        <taxon>Bacteria</taxon>
        <taxon>Bacillati</taxon>
        <taxon>Bacillota</taxon>
        <taxon>Negativicutes</taxon>
        <taxon>Selenomonadales</taxon>
        <taxon>Sporomusaceae</taxon>
        <taxon>Dendrosporobacter</taxon>
    </lineage>
</organism>
<feature type="domain" description="Glycosyl transferase family 3 N-terminal" evidence="11">
    <location>
        <begin position="3"/>
        <end position="65"/>
    </location>
</feature>
<dbReference type="NCBIfam" id="TIGR01245">
    <property type="entry name" value="trpD"/>
    <property type="match status" value="1"/>
</dbReference>
<dbReference type="Gene3D" id="1.20.970.10">
    <property type="entry name" value="Transferase, Pyrimidine Nucleoside Phosphorylase, Chain C"/>
    <property type="match status" value="1"/>
</dbReference>
<dbReference type="SUPFAM" id="SSF47648">
    <property type="entry name" value="Nucleoside phosphorylase/phosphoribosyltransferase N-terminal domain"/>
    <property type="match status" value="1"/>
</dbReference>
<dbReference type="EMBL" id="FNHB01000007">
    <property type="protein sequence ID" value="SDM77110.1"/>
    <property type="molecule type" value="Genomic_DNA"/>
</dbReference>
<comment type="subunit">
    <text evidence="9">Homodimer.</text>
</comment>
<comment type="similarity">
    <text evidence="8">In the C-terminal section; belongs to the anthranilate phosphoribosyltransferase family.</text>
</comment>
<feature type="binding site" evidence="9">
    <location>
        <position position="92"/>
    </location>
    <ligand>
        <name>Mg(2+)</name>
        <dbReference type="ChEBI" id="CHEBI:18420"/>
        <label>1</label>
    </ligand>
</feature>
<comment type="caution">
    <text evidence="9">Lacks conserved residue(s) required for the propagation of feature annotation.</text>
</comment>
<evidence type="ECO:0000256" key="8">
    <source>
        <dbReference type="ARBA" id="ARBA00061188"/>
    </source>
</evidence>
<dbReference type="RefSeq" id="WP_092074219.1">
    <property type="nucleotide sequence ID" value="NZ_FNHB01000007.1"/>
</dbReference>
<feature type="binding site" evidence="9">
    <location>
        <position position="120"/>
    </location>
    <ligand>
        <name>5-phospho-alpha-D-ribose 1-diphosphate</name>
        <dbReference type="ChEBI" id="CHEBI:58017"/>
    </ligand>
</feature>
<evidence type="ECO:0000259" key="10">
    <source>
        <dbReference type="Pfam" id="PF00591"/>
    </source>
</evidence>
<dbReference type="GO" id="GO:0004048">
    <property type="term" value="F:anthranilate phosphoribosyltransferase activity"/>
    <property type="evidence" value="ECO:0007669"/>
    <property type="project" value="UniProtKB-UniRule"/>
</dbReference>